<dbReference type="InterPro" id="IPR026988">
    <property type="entry name" value="YaaC-like"/>
</dbReference>
<reference evidence="1 2" key="1">
    <citation type="submission" date="2020-08" db="EMBL/GenBank/DDBJ databases">
        <title>Genomic Encyclopedia of Type Strains, Phase IV (KMG-V): Genome sequencing to study the core and pangenomes of soil and plant-associated prokaryotes.</title>
        <authorList>
            <person name="Whitman W."/>
        </authorList>
    </citation>
    <scope>NUCLEOTIDE SEQUENCE [LARGE SCALE GENOMIC DNA]</scope>
    <source>
        <strain evidence="1 2">X5P3</strain>
    </source>
</reference>
<evidence type="ECO:0008006" key="3">
    <source>
        <dbReference type="Google" id="ProtNLM"/>
    </source>
</evidence>
<dbReference type="AlphaFoldDB" id="A0A7W7ZNN1"/>
<comment type="caution">
    <text evidence="1">The sequence shown here is derived from an EMBL/GenBank/DDBJ whole genome shotgun (WGS) entry which is preliminary data.</text>
</comment>
<dbReference type="Pfam" id="PF14175">
    <property type="entry name" value="YaaC"/>
    <property type="match status" value="1"/>
</dbReference>
<sequence length="377" mass="43136">MSRLSPAKDGSPLTIASQVVPFSYWPTVKQTRRAKLQQRIFTSDPWALIAEGIADSCPKRSREAALAFRAQAEDFYDAAISMGNRNLGAKPLLLYYSFLNLSKAYLLTRGHTAPEDRPGHGISERARIRQVEGARLTVHPSQSRKPQLFSQFQEALTGTAVPSTRYYRLGSLMPQILFGHRVWCSAANEPERFLPIKEVQYIDSRTDHEAWIRLHIDKQELAKLHLSQEDALKFSRLGRHWRFVHPSESDVSNPLYIEQVGGTAYSHRPSEALSELTSNVRPYLWCSVLLHPPYRKYYLYLSPKNETNSVLPQLLSMYLIMFLLGSITRYQPHQFDRLLETRYGAHLIGAVTEIPTQYLYLMASELLEREVTRASLA</sequence>
<dbReference type="RefSeq" id="WP_184254340.1">
    <property type="nucleotide sequence ID" value="NZ_JACHIO010000005.1"/>
</dbReference>
<name>A0A7W7ZNN1_9BACT</name>
<protein>
    <recommendedName>
        <fullName evidence="3">YaaC-like Protein</fullName>
    </recommendedName>
</protein>
<accession>A0A7W7ZNN1</accession>
<evidence type="ECO:0000313" key="1">
    <source>
        <dbReference type="EMBL" id="MBB5063300.1"/>
    </source>
</evidence>
<gene>
    <name evidence="1" type="ORF">HDF15_001640</name>
</gene>
<evidence type="ECO:0000313" key="2">
    <source>
        <dbReference type="Proteomes" id="UP000584867"/>
    </source>
</evidence>
<dbReference type="EMBL" id="JACHIO010000005">
    <property type="protein sequence ID" value="MBB5063300.1"/>
    <property type="molecule type" value="Genomic_DNA"/>
</dbReference>
<organism evidence="1 2">
    <name type="scientific">Granulicella mallensis</name>
    <dbReference type="NCBI Taxonomy" id="940614"/>
    <lineage>
        <taxon>Bacteria</taxon>
        <taxon>Pseudomonadati</taxon>
        <taxon>Acidobacteriota</taxon>
        <taxon>Terriglobia</taxon>
        <taxon>Terriglobales</taxon>
        <taxon>Acidobacteriaceae</taxon>
        <taxon>Granulicella</taxon>
    </lineage>
</organism>
<dbReference type="Proteomes" id="UP000584867">
    <property type="component" value="Unassembled WGS sequence"/>
</dbReference>
<proteinExistence type="predicted"/>